<sequence length="95" mass="10333">MAGAQGHKRGGEVGWIEPDTARTGLRSWNRPLKQLTCQKDGRARTAERSSLEVGREEFVSNWSYLLQAEVPAPIPQSCTAYLITNAADTGGSSRS</sequence>
<evidence type="ECO:0000313" key="1">
    <source>
        <dbReference type="EMBL" id="GMF54930.1"/>
    </source>
</evidence>
<keyword evidence="2" id="KW-1185">Reference proteome</keyword>
<organism evidence="1 2">
    <name type="scientific">Phytophthora fragariaefolia</name>
    <dbReference type="NCBI Taxonomy" id="1490495"/>
    <lineage>
        <taxon>Eukaryota</taxon>
        <taxon>Sar</taxon>
        <taxon>Stramenopiles</taxon>
        <taxon>Oomycota</taxon>
        <taxon>Peronosporomycetes</taxon>
        <taxon>Peronosporales</taxon>
        <taxon>Peronosporaceae</taxon>
        <taxon>Phytophthora</taxon>
    </lineage>
</organism>
<reference evidence="1" key="1">
    <citation type="submission" date="2023-04" db="EMBL/GenBank/DDBJ databases">
        <title>Phytophthora fragariaefolia NBRC 109709.</title>
        <authorList>
            <person name="Ichikawa N."/>
            <person name="Sato H."/>
            <person name="Tonouchi N."/>
        </authorList>
    </citation>
    <scope>NUCLEOTIDE SEQUENCE</scope>
    <source>
        <strain evidence="1">NBRC 109709</strain>
    </source>
</reference>
<comment type="caution">
    <text evidence="1">The sequence shown here is derived from an EMBL/GenBank/DDBJ whole genome shotgun (WGS) entry which is preliminary data.</text>
</comment>
<dbReference type="Proteomes" id="UP001165121">
    <property type="component" value="Unassembled WGS sequence"/>
</dbReference>
<name>A0A9W6Y777_9STRA</name>
<proteinExistence type="predicted"/>
<evidence type="ECO:0000313" key="2">
    <source>
        <dbReference type="Proteomes" id="UP001165121"/>
    </source>
</evidence>
<dbReference type="AlphaFoldDB" id="A0A9W6Y777"/>
<gene>
    <name evidence="1" type="ORF">Pfra01_002299600</name>
</gene>
<dbReference type="EMBL" id="BSXT01003636">
    <property type="protein sequence ID" value="GMF54930.1"/>
    <property type="molecule type" value="Genomic_DNA"/>
</dbReference>
<accession>A0A9W6Y777</accession>
<protein>
    <submittedName>
        <fullName evidence="1">Unnamed protein product</fullName>
    </submittedName>
</protein>